<dbReference type="EMBL" id="JARXVE010000014">
    <property type="protein sequence ID" value="MDH6199017.1"/>
    <property type="molecule type" value="Genomic_DNA"/>
</dbReference>
<dbReference type="Proteomes" id="UP001160130">
    <property type="component" value="Unassembled WGS sequence"/>
</dbReference>
<evidence type="ECO:0000256" key="2">
    <source>
        <dbReference type="SAM" id="Phobius"/>
    </source>
</evidence>
<keyword evidence="2" id="KW-1133">Transmembrane helix</keyword>
<keyword evidence="2" id="KW-0472">Membrane</keyword>
<dbReference type="PANTHER" id="PTHR33371:SF18">
    <property type="entry name" value="MCE-FAMILY PROTEIN MCE3C"/>
    <property type="match status" value="1"/>
</dbReference>
<dbReference type="InterPro" id="IPR005693">
    <property type="entry name" value="Mce"/>
</dbReference>
<dbReference type="PANTHER" id="PTHR33371">
    <property type="entry name" value="INTERMEMBRANE PHOSPHOLIPID TRANSPORT SYSTEM BINDING PROTEIN MLAD-RELATED"/>
    <property type="match status" value="1"/>
</dbReference>
<feature type="region of interest" description="Disordered" evidence="1">
    <location>
        <begin position="1"/>
        <end position="24"/>
    </location>
</feature>
<dbReference type="InterPro" id="IPR003399">
    <property type="entry name" value="Mce/MlaD"/>
</dbReference>
<evidence type="ECO:0000259" key="4">
    <source>
        <dbReference type="Pfam" id="PF11887"/>
    </source>
</evidence>
<feature type="compositionally biased region" description="Basic and acidic residues" evidence="1">
    <location>
        <begin position="1"/>
        <end position="10"/>
    </location>
</feature>
<organism evidence="5 6">
    <name type="scientific">Mycolicibacterium frederiksbergense</name>
    <dbReference type="NCBI Taxonomy" id="117567"/>
    <lineage>
        <taxon>Bacteria</taxon>
        <taxon>Bacillati</taxon>
        <taxon>Actinomycetota</taxon>
        <taxon>Actinomycetes</taxon>
        <taxon>Mycobacteriales</taxon>
        <taxon>Mycobacteriaceae</taxon>
        <taxon>Mycolicibacterium</taxon>
    </lineage>
</organism>
<evidence type="ECO:0000313" key="6">
    <source>
        <dbReference type="Proteomes" id="UP001160130"/>
    </source>
</evidence>
<protein>
    <submittedName>
        <fullName evidence="5">Virulence factor Mce-like protein</fullName>
    </submittedName>
</protein>
<evidence type="ECO:0000313" key="5">
    <source>
        <dbReference type="EMBL" id="MDH6199017.1"/>
    </source>
</evidence>
<dbReference type="Pfam" id="PF11887">
    <property type="entry name" value="Mce4_CUP1"/>
    <property type="match status" value="1"/>
</dbReference>
<dbReference type="NCBIfam" id="TIGR00996">
    <property type="entry name" value="Mtu_fam_mce"/>
    <property type="match status" value="1"/>
</dbReference>
<evidence type="ECO:0000256" key="1">
    <source>
        <dbReference type="SAM" id="MobiDB-lite"/>
    </source>
</evidence>
<evidence type="ECO:0000259" key="3">
    <source>
        <dbReference type="Pfam" id="PF02470"/>
    </source>
</evidence>
<dbReference type="InterPro" id="IPR024516">
    <property type="entry name" value="Mce_C"/>
</dbReference>
<feature type="transmembrane region" description="Helical" evidence="2">
    <location>
        <begin position="32"/>
        <end position="52"/>
    </location>
</feature>
<gene>
    <name evidence="5" type="ORF">M2272_005684</name>
</gene>
<feature type="domain" description="Mce/MlaD" evidence="3">
    <location>
        <begin position="59"/>
        <end position="133"/>
    </location>
</feature>
<sequence length="359" mass="38921">MVELAEKSEEAPTTASKPQKRRRRTLESYNRTWLGVGAIAVVAVLIGAMLIVKVADVSYRQYTARFQQAAALKPGNPVTVAGFPVGEVKSMKLAGDHVEAKLKVRKDVALGKDSRAVIKITTILGSRYLALQPAGPDSLPDNTFDLTHTEVPYDLQEALADVTTTFEQVDSDKFAQTLSILGHQMQGLPAVVPQALQNTHTLATIIANRRDQLGSLLETTEVVSNTLRRQQSTIGSLVNQGNGLIGEFVLRRASFQAMLAALTNLVETLSGIVIDDRPQLEQLLTNIRELSDMLGQHDDLLRSVLQSGPPALRGLANATGSGNAVDLNVTNGMLVDSWMCAISGRAKQFGMIEYFKDCK</sequence>
<accession>A0ABT6L7T8</accession>
<keyword evidence="6" id="KW-1185">Reference proteome</keyword>
<keyword evidence="2" id="KW-0812">Transmembrane</keyword>
<proteinExistence type="predicted"/>
<name>A0ABT6L7T8_9MYCO</name>
<reference evidence="5 6" key="1">
    <citation type="submission" date="2023-04" db="EMBL/GenBank/DDBJ databases">
        <title>Forest soil microbial communities from Buena Vista Peninsula, Colon Province, Panama.</title>
        <authorList>
            <person name="Bouskill N."/>
        </authorList>
    </citation>
    <scope>NUCLEOTIDE SEQUENCE [LARGE SCALE GENOMIC DNA]</scope>
    <source>
        <strain evidence="5 6">AC80</strain>
    </source>
</reference>
<dbReference type="RefSeq" id="WP_280835580.1">
    <property type="nucleotide sequence ID" value="NZ_JARXVE010000014.1"/>
</dbReference>
<comment type="caution">
    <text evidence="5">The sequence shown here is derived from an EMBL/GenBank/DDBJ whole genome shotgun (WGS) entry which is preliminary data.</text>
</comment>
<feature type="domain" description="Mammalian cell entry C-terminal" evidence="4">
    <location>
        <begin position="144"/>
        <end position="330"/>
    </location>
</feature>
<dbReference type="InterPro" id="IPR052336">
    <property type="entry name" value="MlaD_Phospholipid_Transporter"/>
</dbReference>
<dbReference type="Pfam" id="PF02470">
    <property type="entry name" value="MlaD"/>
    <property type="match status" value="1"/>
</dbReference>